<gene>
    <name evidence="1" type="ORF">HK100_002413</name>
</gene>
<proteinExistence type="predicted"/>
<accession>A0AAD5XDV4</accession>
<dbReference type="AlphaFoldDB" id="A0AAD5XDV4"/>
<keyword evidence="2" id="KW-1185">Reference proteome</keyword>
<protein>
    <submittedName>
        <fullName evidence="1">Uncharacterized protein</fullName>
    </submittedName>
</protein>
<sequence length="239" mass="26948">MTDNTKLAITNPIADAINKVVTAKAGEIMNKGVLNSEFYYFETDHSTGNGKLIRNSKRQLDCTSKYYTIAADVIVFNKNFTHVLMEFRCPHHVSNYYSDIIDEASSFQYKGCLGTPSGFFNANKDIHEDGSPNFVKLAERQIKELGFLQSGTAVVPDCTFIGAVFNNYRDVRWYYSRNYVPTVGLQFALVLDDFDLPKPKPSQACLGLRKTRAPAVKQYFGLISTSLNLYINAGKWFLK</sequence>
<evidence type="ECO:0000313" key="2">
    <source>
        <dbReference type="Proteomes" id="UP001211907"/>
    </source>
</evidence>
<organism evidence="1 2">
    <name type="scientific">Physocladia obscura</name>
    <dbReference type="NCBI Taxonomy" id="109957"/>
    <lineage>
        <taxon>Eukaryota</taxon>
        <taxon>Fungi</taxon>
        <taxon>Fungi incertae sedis</taxon>
        <taxon>Chytridiomycota</taxon>
        <taxon>Chytridiomycota incertae sedis</taxon>
        <taxon>Chytridiomycetes</taxon>
        <taxon>Chytridiales</taxon>
        <taxon>Chytriomycetaceae</taxon>
        <taxon>Physocladia</taxon>
    </lineage>
</organism>
<reference evidence="1" key="1">
    <citation type="submission" date="2020-05" db="EMBL/GenBank/DDBJ databases">
        <title>Phylogenomic resolution of chytrid fungi.</title>
        <authorList>
            <person name="Stajich J.E."/>
            <person name="Amses K."/>
            <person name="Simmons R."/>
            <person name="Seto K."/>
            <person name="Myers J."/>
            <person name="Bonds A."/>
            <person name="Quandt C.A."/>
            <person name="Barry K."/>
            <person name="Liu P."/>
            <person name="Grigoriev I."/>
            <person name="Longcore J.E."/>
            <person name="James T.Y."/>
        </authorList>
    </citation>
    <scope>NUCLEOTIDE SEQUENCE</scope>
    <source>
        <strain evidence="1">JEL0513</strain>
    </source>
</reference>
<comment type="caution">
    <text evidence="1">The sequence shown here is derived from an EMBL/GenBank/DDBJ whole genome shotgun (WGS) entry which is preliminary data.</text>
</comment>
<name>A0AAD5XDV4_9FUNG</name>
<dbReference type="EMBL" id="JADGJH010001562">
    <property type="protein sequence ID" value="KAJ3112226.1"/>
    <property type="molecule type" value="Genomic_DNA"/>
</dbReference>
<dbReference type="Proteomes" id="UP001211907">
    <property type="component" value="Unassembled WGS sequence"/>
</dbReference>
<evidence type="ECO:0000313" key="1">
    <source>
        <dbReference type="EMBL" id="KAJ3112226.1"/>
    </source>
</evidence>